<proteinExistence type="predicted"/>
<dbReference type="PANTHER" id="PTHR37814">
    <property type="entry name" value="CONSERVED MEMBRANE PROTEIN"/>
    <property type="match status" value="1"/>
</dbReference>
<dbReference type="EMBL" id="LNQE01001878">
    <property type="protein sequence ID" value="KUG03514.1"/>
    <property type="molecule type" value="Genomic_DNA"/>
</dbReference>
<organism evidence="2">
    <name type="scientific">hydrocarbon metagenome</name>
    <dbReference type="NCBI Taxonomy" id="938273"/>
    <lineage>
        <taxon>unclassified sequences</taxon>
        <taxon>metagenomes</taxon>
        <taxon>ecological metagenomes</taxon>
    </lineage>
</organism>
<sequence length="415" mass="44118">MSDNNRSSTFYIAAVYIGTVVGAGFASGQEVLQFFGHFGLYGILGLFLTTGLFIFFGYLILDIGRRRNASSHLEVIQYAGGKWVGAAIDWVITFFLLGGVVTMAAGAGAVFSEQFDLPFIMGTILLIIAAVITVILGIKGVINSISFTVPLLIASVLGLSIYTVIVNYEILLNVMTGYYNPGAAPVSSWVFAAFLYTSYNILLSVAILAPMGSISSHNTLLKGAVWGGIGLGAGALAITMAVLSTLGSSVGYEVPMVFIASSISPIIGIAYTLILLMGIYTTAVSSLFGFTARLSGNSTKHYRPIAVGSGLVAFGLAQFGFSNLVGTLYPAVGIAGLLLLGALIYVFIKDKYRPGGAVFPYPQPAMKLKGQALIKNRKKQMNKSGEMSIQTLEGKRVCSPHFTINYQEKPIIFSY</sequence>
<keyword evidence="1" id="KW-0812">Transmembrane</keyword>
<feature type="transmembrane region" description="Helical" evidence="1">
    <location>
        <begin position="90"/>
        <end position="111"/>
    </location>
</feature>
<gene>
    <name evidence="2" type="ORF">ASZ90_019076</name>
</gene>
<comment type="caution">
    <text evidence="2">The sequence shown here is derived from an EMBL/GenBank/DDBJ whole genome shotgun (WGS) entry which is preliminary data.</text>
</comment>
<reference evidence="2" key="1">
    <citation type="journal article" date="2015" name="Proc. Natl. Acad. Sci. U.S.A.">
        <title>Networks of energetic and metabolic interactions define dynamics in microbial communities.</title>
        <authorList>
            <person name="Embree M."/>
            <person name="Liu J.K."/>
            <person name="Al-Bassam M.M."/>
            <person name="Zengler K."/>
        </authorList>
    </citation>
    <scope>NUCLEOTIDE SEQUENCE</scope>
</reference>
<feature type="transmembrane region" description="Helical" evidence="1">
    <location>
        <begin position="188"/>
        <end position="211"/>
    </location>
</feature>
<name>A0A0W8E4E1_9ZZZZ</name>
<keyword evidence="1" id="KW-0472">Membrane</keyword>
<feature type="transmembrane region" description="Helical" evidence="1">
    <location>
        <begin position="327"/>
        <end position="348"/>
    </location>
</feature>
<evidence type="ECO:0000256" key="1">
    <source>
        <dbReference type="SAM" id="Phobius"/>
    </source>
</evidence>
<keyword evidence="1" id="KW-1133">Transmembrane helix</keyword>
<evidence type="ECO:0000313" key="2">
    <source>
        <dbReference type="EMBL" id="KUG03514.1"/>
    </source>
</evidence>
<feature type="transmembrane region" description="Helical" evidence="1">
    <location>
        <begin position="9"/>
        <end position="26"/>
    </location>
</feature>
<feature type="transmembrane region" description="Helical" evidence="1">
    <location>
        <begin position="145"/>
        <end position="168"/>
    </location>
</feature>
<feature type="transmembrane region" description="Helical" evidence="1">
    <location>
        <begin position="38"/>
        <end position="61"/>
    </location>
</feature>
<feature type="transmembrane region" description="Helical" evidence="1">
    <location>
        <begin position="302"/>
        <end position="321"/>
    </location>
</feature>
<feature type="transmembrane region" description="Helical" evidence="1">
    <location>
        <begin position="117"/>
        <end position="138"/>
    </location>
</feature>
<accession>A0A0W8E4E1</accession>
<feature type="transmembrane region" description="Helical" evidence="1">
    <location>
        <begin position="223"/>
        <end position="246"/>
    </location>
</feature>
<dbReference type="InterPro" id="IPR038728">
    <property type="entry name" value="YkvI-like"/>
</dbReference>
<dbReference type="PANTHER" id="PTHR37814:SF1">
    <property type="entry name" value="MEMBRANE PROTEIN"/>
    <property type="match status" value="1"/>
</dbReference>
<feature type="transmembrane region" description="Helical" evidence="1">
    <location>
        <begin position="266"/>
        <end position="290"/>
    </location>
</feature>
<dbReference type="AlphaFoldDB" id="A0A0W8E4E1"/>
<protein>
    <submittedName>
        <fullName evidence="2">Putative membrane protein</fullName>
    </submittedName>
</protein>